<keyword evidence="4" id="KW-0326">Glycosidase</keyword>
<sequence length="1207" mass="134641">MYVKTRISIFLLCIIVICLPITSAYAEDPGYYNEPYRNQFHFSPEANWMNDPNGMVYYKGEYHLFYQYHPYGMTWGPMHWGHAVSKDLVHWEHLPIALSPDENGQIFSGSAVIDWNNTAGFGKEAMIAIFTHSGENRQVQSIAYSLDKGRTWKKYEGNPVMPNPPIPDWRDPKVFWHDDSKQWVMSLAAKDRIMFYTSPNLKEWEYASEFGPDGGIQANSLDRTSFAMSSQTGGSFSYEGDITLNEKNGREGSGGLVFRADKDAKNGYVANLDAKNDVITLSKNVDGKKEEMVRKPFSLQTSTTYHLKVEADGDHIQVFVNDKPVIENTDEEFDFGYYGLTAWNSTASFRNVEFHNTSNFVSNLWNWTVVNGAWEDTLDGKSGTSSSDAFIMSDQTKDNFVFEANMNISGAKGGRGAGALVFRADAIAKNGYMANIDALNDVMKLMKIENGNIAVIAEKKMSLDTDKNYHLKVNAYGKNIKVFLDGNLVHDINDPTFSSGHLGLNIWNSSTIFQDVMVYNNIQTNDKEIINHDFETGDLTGWNPIHGDAFTNDHVSNESAYWGGSFGHQGNYHLWGFSDSHNGDDATGEMRSSYFKLAGNGELNLLLGGGNDIKNRYVSLVRASDDKELIRQANTKFNDEKYNKYVWDASKYIGEVLYIKAVDRATGGWGHINIDDVHVYNEGAIPENVDQVAKEPEKEEAKQSGVLTDWSAVSGEWVPSTHGSNGGIWECPTLVELPIDGDPSKTKWVLHVSMNDGAPAGGSGMQYFVGSFDGKTFKNENPSDHVLWADYGADFYAAVDWSGIEGENGEKYWLGWMSNWQYANHTPTSTWRGSTSLPRKMELTQPEQGLRLKQTPISLESIRINSEKVSFENKVISGDSHLLSERSEDTFEMIAEFDVSNTNAKEFGFEVRKGEGAESTIIGYDVENQQLFVDRTNSGSFDYGPNLSGKHEGPLETSNGTVKMHVFVDRSAVEVFGNNGEAVITDQIFPDPSSKGIKLYSKGGEVKLKSLHMYPLKSIWKKESPFKSTLSGWTTMNGKWTDTIGGKQGQSEGDAFILSKESGRDFKYKADIKVLDTDSHPNDPDKDTVGNLVGAGALVFRSDSTAKNAYAVNVDVKNNVVKLIKFSNGTGYDLASYNDEGNLNLQTNKTYRLKVVASGDNIKAYLDNKLVIETTDDTYKEGYFGLNVWNSTVLFNNVKASDYKSKK</sequence>
<dbReference type="PANTHER" id="PTHR42800">
    <property type="entry name" value="EXOINULINASE INUD (AFU_ORTHOLOGUE AFUA_5G00480)"/>
    <property type="match status" value="1"/>
</dbReference>
<dbReference type="FunFam" id="2.60.120.560:FF:000003">
    <property type="entry name" value="Extracellular exo-inulinase inuE"/>
    <property type="match status" value="1"/>
</dbReference>
<dbReference type="Pfam" id="PF00251">
    <property type="entry name" value="Glyco_hydro_32N"/>
    <property type="match status" value="2"/>
</dbReference>
<comment type="similarity">
    <text evidence="1">Belongs to the glycosyl hydrolase 32 family.</text>
</comment>
<dbReference type="GO" id="GO:0005987">
    <property type="term" value="P:sucrose catabolic process"/>
    <property type="evidence" value="ECO:0007669"/>
    <property type="project" value="TreeGrafter"/>
</dbReference>
<dbReference type="InterPro" id="IPR018053">
    <property type="entry name" value="Glyco_hydro_32_AS"/>
</dbReference>
<keyword evidence="3" id="KW-0378">Hydrolase</keyword>
<evidence type="ECO:0000313" key="10">
    <source>
        <dbReference type="Proteomes" id="UP000626844"/>
    </source>
</evidence>
<evidence type="ECO:0000256" key="2">
    <source>
        <dbReference type="ARBA" id="ARBA00022729"/>
    </source>
</evidence>
<dbReference type="GO" id="GO:0004575">
    <property type="term" value="F:sucrose alpha-glucosidase activity"/>
    <property type="evidence" value="ECO:0007669"/>
    <property type="project" value="TreeGrafter"/>
</dbReference>
<dbReference type="Gene3D" id="2.60.120.560">
    <property type="entry name" value="Exo-inulinase, domain 1"/>
    <property type="match status" value="4"/>
</dbReference>
<dbReference type="SUPFAM" id="SSF75005">
    <property type="entry name" value="Arabinanase/levansucrase/invertase"/>
    <property type="match status" value="2"/>
</dbReference>
<evidence type="ECO:0000256" key="1">
    <source>
        <dbReference type="ARBA" id="ARBA00009902"/>
    </source>
</evidence>
<reference evidence="9" key="1">
    <citation type="submission" date="2020-09" db="EMBL/GenBank/DDBJ databases">
        <title>A novel bacterium of genus Bacillus, isolated from South China Sea.</title>
        <authorList>
            <person name="Huang H."/>
            <person name="Mo K."/>
            <person name="Hu Y."/>
        </authorList>
    </citation>
    <scope>NUCLEOTIDE SEQUENCE</scope>
    <source>
        <strain evidence="9">IB182487</strain>
    </source>
</reference>
<evidence type="ECO:0000256" key="4">
    <source>
        <dbReference type="ARBA" id="ARBA00023295"/>
    </source>
</evidence>
<dbReference type="RefSeq" id="WP_191159033.1">
    <property type="nucleotide sequence ID" value="NZ_JACXAI010000018.1"/>
</dbReference>
<evidence type="ECO:0000259" key="7">
    <source>
        <dbReference type="Pfam" id="PF06439"/>
    </source>
</evidence>
<organism evidence="9 10">
    <name type="scientific">Metabacillus arenae</name>
    <dbReference type="NCBI Taxonomy" id="2771434"/>
    <lineage>
        <taxon>Bacteria</taxon>
        <taxon>Bacillati</taxon>
        <taxon>Bacillota</taxon>
        <taxon>Bacilli</taxon>
        <taxon>Bacillales</taxon>
        <taxon>Bacillaceae</taxon>
        <taxon>Metabacillus</taxon>
    </lineage>
</organism>
<evidence type="ECO:0000256" key="5">
    <source>
        <dbReference type="SAM" id="SignalP"/>
    </source>
</evidence>
<dbReference type="AlphaFoldDB" id="A0A926RX36"/>
<evidence type="ECO:0000259" key="6">
    <source>
        <dbReference type="Pfam" id="PF00251"/>
    </source>
</evidence>
<proteinExistence type="inferred from homology"/>
<dbReference type="EMBL" id="JACXAI010000018">
    <property type="protein sequence ID" value="MBD1381438.1"/>
    <property type="molecule type" value="Genomic_DNA"/>
</dbReference>
<dbReference type="PROSITE" id="PS00609">
    <property type="entry name" value="GLYCOSYL_HYDROL_F32"/>
    <property type="match status" value="1"/>
</dbReference>
<name>A0A926RX36_9BACI</name>
<dbReference type="Gene3D" id="2.115.10.20">
    <property type="entry name" value="Glycosyl hydrolase domain, family 43"/>
    <property type="match status" value="2"/>
</dbReference>
<feature type="signal peptide" evidence="5">
    <location>
        <begin position="1"/>
        <end position="26"/>
    </location>
</feature>
<feature type="domain" description="Glycosyl hydrolase family 32 N-terminal" evidence="6">
    <location>
        <begin position="709"/>
        <end position="856"/>
    </location>
</feature>
<dbReference type="CDD" id="cd18622">
    <property type="entry name" value="GH32_Inu-like"/>
    <property type="match status" value="1"/>
</dbReference>
<comment type="caution">
    <text evidence="9">The sequence shown here is derived from an EMBL/GenBank/DDBJ whole genome shotgun (WGS) entry which is preliminary data.</text>
</comment>
<evidence type="ECO:0000313" key="9">
    <source>
        <dbReference type="EMBL" id="MBD1381438.1"/>
    </source>
</evidence>
<dbReference type="Proteomes" id="UP000626844">
    <property type="component" value="Unassembled WGS sequence"/>
</dbReference>
<dbReference type="SUPFAM" id="SSF49899">
    <property type="entry name" value="Concanavalin A-like lectins/glucanases"/>
    <property type="match status" value="1"/>
</dbReference>
<feature type="domain" description="Glycosyl hydrolase family 32 N-terminal" evidence="6">
    <location>
        <begin position="41"/>
        <end position="212"/>
    </location>
</feature>
<dbReference type="InterPro" id="IPR001362">
    <property type="entry name" value="Glyco_hydro_32"/>
</dbReference>
<dbReference type="InterPro" id="IPR013320">
    <property type="entry name" value="ConA-like_dom_sf"/>
</dbReference>
<dbReference type="InterPro" id="IPR013189">
    <property type="entry name" value="Glyco_hydro_32_C"/>
</dbReference>
<gene>
    <name evidence="9" type="ORF">IC621_14460</name>
</gene>
<feature type="chain" id="PRO_5036724372" evidence="5">
    <location>
        <begin position="27"/>
        <end position="1207"/>
    </location>
</feature>
<dbReference type="Pfam" id="PF08244">
    <property type="entry name" value="Glyco_hydro_32C"/>
    <property type="match status" value="1"/>
</dbReference>
<accession>A0A926RX36</accession>
<feature type="domain" description="3-keto-alpha-glucoside-1,2-lyase/3-keto-2-hydroxy-glucal hydratase" evidence="7">
    <location>
        <begin position="364"/>
        <end position="518"/>
    </location>
</feature>
<feature type="domain" description="3-keto-alpha-glucoside-1,2-lyase/3-keto-2-hydroxy-glucal hydratase" evidence="7">
    <location>
        <begin position="1028"/>
        <end position="1199"/>
    </location>
</feature>
<evidence type="ECO:0000256" key="3">
    <source>
        <dbReference type="ARBA" id="ARBA00022801"/>
    </source>
</evidence>
<dbReference type="Pfam" id="PF06439">
    <property type="entry name" value="3keto-disac_hyd"/>
    <property type="match status" value="2"/>
</dbReference>
<evidence type="ECO:0000259" key="8">
    <source>
        <dbReference type="Pfam" id="PF08244"/>
    </source>
</evidence>
<dbReference type="SMART" id="SM00640">
    <property type="entry name" value="Glyco_32"/>
    <property type="match status" value="1"/>
</dbReference>
<dbReference type="GO" id="GO:0005737">
    <property type="term" value="C:cytoplasm"/>
    <property type="evidence" value="ECO:0007669"/>
    <property type="project" value="TreeGrafter"/>
</dbReference>
<dbReference type="InterPro" id="IPR023296">
    <property type="entry name" value="Glyco_hydro_beta-prop_sf"/>
</dbReference>
<dbReference type="InterPro" id="IPR013148">
    <property type="entry name" value="Glyco_hydro_32_N"/>
</dbReference>
<feature type="domain" description="Glycosyl hydrolase family 32 C-terminal" evidence="8">
    <location>
        <begin position="859"/>
        <end position="1014"/>
    </location>
</feature>
<protein>
    <submittedName>
        <fullName evidence="9">GH32 C-terminal domain-containing protein</fullName>
    </submittedName>
</protein>
<dbReference type="InterPro" id="IPR010496">
    <property type="entry name" value="AL/BT2_dom"/>
</dbReference>
<dbReference type="PANTHER" id="PTHR42800:SF1">
    <property type="entry name" value="EXOINULINASE INUD (AFU_ORTHOLOGUE AFUA_5G00480)"/>
    <property type="match status" value="1"/>
</dbReference>
<keyword evidence="10" id="KW-1185">Reference proteome</keyword>
<keyword evidence="2 5" id="KW-0732">Signal</keyword>